<reference evidence="1" key="1">
    <citation type="submission" date="2024-05" db="EMBL/GenBank/DDBJ databases">
        <authorList>
            <person name="Mugo M.M."/>
            <person name="Musyoki A.M."/>
            <person name="Makumi A.M."/>
            <person name="Mutai I."/>
            <person name="Drechsel O."/>
            <person name="Kering K.K."/>
            <person name="Muturi P."/>
            <person name="Mbae C.K."/>
            <person name="Kariuki S.M."/>
        </authorList>
    </citation>
    <scope>NUCLEOTIDE SEQUENCE</scope>
</reference>
<name>A0AAU8GIA0_9CAUD</name>
<dbReference type="EMBL" id="PP856726">
    <property type="protein sequence ID" value="XCH41164.1"/>
    <property type="molecule type" value="Genomic_DNA"/>
</dbReference>
<accession>A0AAU8GIA0</accession>
<protein>
    <submittedName>
        <fullName evidence="1">Uncharacterized protein</fullName>
    </submittedName>
</protein>
<sequence length="38" mass="4386">MKYRSLLYTECPQRCVPQRISLQLCKLNTLKRASGVMG</sequence>
<organism evidence="1">
    <name type="scientific">Salmonella phage vB_STmST313_KE27</name>
    <dbReference type="NCBI Taxonomy" id="3161178"/>
    <lineage>
        <taxon>Viruses</taxon>
        <taxon>Duplodnaviria</taxon>
        <taxon>Heunggongvirae</taxon>
        <taxon>Uroviricota</taxon>
        <taxon>Caudoviricetes</taxon>
        <taxon>Pantevenvirales</taxon>
        <taxon>Ackermannviridae</taxon>
        <taxon>Cvivirinae</taxon>
        <taxon>Kuttervirus</taxon>
    </lineage>
</organism>
<evidence type="ECO:0000313" key="1">
    <source>
        <dbReference type="EMBL" id="XCH41164.1"/>
    </source>
</evidence>
<proteinExistence type="predicted"/>
<gene>
    <name evidence="1" type="ORF">MCIKDHBT_CDS0223</name>
</gene>